<dbReference type="GO" id="GO:0035435">
    <property type="term" value="P:phosphate ion transmembrane transport"/>
    <property type="evidence" value="ECO:0007669"/>
    <property type="project" value="InterPro"/>
</dbReference>
<dbReference type="PIRSF" id="PIRSF002756">
    <property type="entry name" value="PstS"/>
    <property type="match status" value="1"/>
</dbReference>
<dbReference type="HOGENOM" id="CLU_034528_0_0_11"/>
<dbReference type="PROSITE" id="PS51257">
    <property type="entry name" value="PROKAR_LIPOPROTEIN"/>
    <property type="match status" value="1"/>
</dbReference>
<evidence type="ECO:0000256" key="5">
    <source>
        <dbReference type="SAM" id="SignalP"/>
    </source>
</evidence>
<evidence type="ECO:0000256" key="4">
    <source>
        <dbReference type="PIRNR" id="PIRNR002756"/>
    </source>
</evidence>
<comment type="caution">
    <text evidence="7">The sequence shown here is derived from an EMBL/GenBank/DDBJ whole genome shotgun (WGS) entry which is preliminary data.</text>
</comment>
<dbReference type="Pfam" id="PF12849">
    <property type="entry name" value="PBP_like_2"/>
    <property type="match status" value="1"/>
</dbReference>
<gene>
    <name evidence="7" type="ORF">HMPREF0620_1330</name>
</gene>
<name>E6K2U1_PARDN</name>
<accession>E6K2U1</accession>
<evidence type="ECO:0000256" key="3">
    <source>
        <dbReference type="ARBA" id="ARBA00022592"/>
    </source>
</evidence>
<dbReference type="InterPro" id="IPR024370">
    <property type="entry name" value="PBP_domain"/>
</dbReference>
<evidence type="ECO:0000256" key="1">
    <source>
        <dbReference type="ARBA" id="ARBA00008725"/>
    </source>
</evidence>
<dbReference type="SUPFAM" id="SSF53850">
    <property type="entry name" value="Periplasmic binding protein-like II"/>
    <property type="match status" value="1"/>
</dbReference>
<feature type="chain" id="PRO_5039617001" description="Phosphate-binding protein" evidence="5">
    <location>
        <begin position="29"/>
        <end position="405"/>
    </location>
</feature>
<comment type="similarity">
    <text evidence="1 4">Belongs to the PstS family.</text>
</comment>
<protein>
    <recommendedName>
        <fullName evidence="4">Phosphate-binding protein</fullName>
    </recommendedName>
</protein>
<dbReference type="AlphaFoldDB" id="E6K2U1"/>
<dbReference type="PANTHER" id="PTHR42996">
    <property type="entry name" value="PHOSPHATE-BINDING PROTEIN PSTS"/>
    <property type="match status" value="1"/>
</dbReference>
<keyword evidence="3 4" id="KW-0592">Phosphate transport</keyword>
<sequence>MMKTSKYSGGVRFAAAFCLICLTGVLGACGDNAVSSYLTKDMWMEAAEAPRLTGEFAGAGASSQKSAVDAWIVGFSGAQPQTKISYDPSGSGAGVNTFLMGAAAWAGTDAPLNDSQIASSKTVCQGKTAFDLPVYVSPIAVAYNLSDYGLNGGKTHLKLKPRTVAKIFSGAITRWNDPEIASQNPSLASRLPALDITPIWRSDKSGTTKVFQDYLHAAAGKDWPYRPSETWPNEVGQGAKGTSGVVLTSSQAQGTIGYADAAQVSGLGTVALGVGEAYVPFSAQATARLIARSPRNKKASQAGRYVIDVDYATTDPRSYPLALVSYDVACPAYKNPAQGEFVKQWLTYEVSSQGQRTAAANAGAVELPETLRAQLLTSIDSISGLSRITPAADERTTTGGREGRS</sequence>
<dbReference type="PANTHER" id="PTHR42996:SF1">
    <property type="entry name" value="PHOSPHATE-BINDING PROTEIN PSTS"/>
    <property type="match status" value="1"/>
</dbReference>
<organism evidence="7 8">
    <name type="scientific">Parascardovia denticolens DSM 10105 = JCM 12538</name>
    <dbReference type="NCBI Taxonomy" id="864564"/>
    <lineage>
        <taxon>Bacteria</taxon>
        <taxon>Bacillati</taxon>
        <taxon>Actinomycetota</taxon>
        <taxon>Actinomycetes</taxon>
        <taxon>Bifidobacteriales</taxon>
        <taxon>Bifidobacteriaceae</taxon>
        <taxon>Parascardovia</taxon>
    </lineage>
</organism>
<dbReference type="GO" id="GO:0043190">
    <property type="term" value="C:ATP-binding cassette (ABC) transporter complex"/>
    <property type="evidence" value="ECO:0007669"/>
    <property type="project" value="InterPro"/>
</dbReference>
<dbReference type="InterPro" id="IPR005673">
    <property type="entry name" value="ABC_phos-bd_PstS"/>
</dbReference>
<dbReference type="Proteomes" id="UP000004946">
    <property type="component" value="Chromosome"/>
</dbReference>
<feature type="domain" description="PBP" evidence="6">
    <location>
        <begin position="50"/>
        <end position="351"/>
    </location>
</feature>
<dbReference type="eggNOG" id="COG0226">
    <property type="taxonomic scope" value="Bacteria"/>
</dbReference>
<keyword evidence="5" id="KW-0732">Signal</keyword>
<feature type="signal peptide" evidence="5">
    <location>
        <begin position="1"/>
        <end position="28"/>
    </location>
</feature>
<dbReference type="CDD" id="cd13565">
    <property type="entry name" value="PBP2_PstS"/>
    <property type="match status" value="1"/>
</dbReference>
<dbReference type="InterPro" id="IPR050962">
    <property type="entry name" value="Phosphate-bind_PstS"/>
</dbReference>
<proteinExistence type="inferred from homology"/>
<evidence type="ECO:0000313" key="8">
    <source>
        <dbReference type="Proteomes" id="UP000004946"/>
    </source>
</evidence>
<keyword evidence="8" id="KW-1185">Reference proteome</keyword>
<evidence type="ECO:0000259" key="6">
    <source>
        <dbReference type="Pfam" id="PF12849"/>
    </source>
</evidence>
<evidence type="ECO:0000256" key="2">
    <source>
        <dbReference type="ARBA" id="ARBA00022448"/>
    </source>
</evidence>
<reference evidence="7 8" key="1">
    <citation type="submission" date="2010-12" db="EMBL/GenBank/DDBJ databases">
        <authorList>
            <person name="Muzny D."/>
            <person name="Qin X."/>
            <person name="Buhay C."/>
            <person name="Dugan-Rocha S."/>
            <person name="Ding Y."/>
            <person name="Chen G."/>
            <person name="Hawes A."/>
            <person name="Holder M."/>
            <person name="Jhangiani S."/>
            <person name="Johnson A."/>
            <person name="Khan Z."/>
            <person name="Li Z."/>
            <person name="Liu W."/>
            <person name="Liu X."/>
            <person name="Perez L."/>
            <person name="Shen H."/>
            <person name="Wang Q."/>
            <person name="Watt J."/>
            <person name="Xi L."/>
            <person name="Xin Y."/>
            <person name="Zhou J."/>
            <person name="Deng J."/>
            <person name="Jiang H."/>
            <person name="Liu Y."/>
            <person name="Qu J."/>
            <person name="Song X.-Z."/>
            <person name="Zhang L."/>
            <person name="Villasana D."/>
            <person name="Johnson A."/>
            <person name="Liu J."/>
            <person name="Liyanage D."/>
            <person name="Lorensuhewa L."/>
            <person name="Robinson T."/>
            <person name="Song A."/>
            <person name="Song B.-B."/>
            <person name="Dinh H."/>
            <person name="Thornton R."/>
            <person name="Coyle M."/>
            <person name="Francisco L."/>
            <person name="Jackson L."/>
            <person name="Javaid M."/>
            <person name="Korchina V."/>
            <person name="Kovar C."/>
            <person name="Mata R."/>
            <person name="Mathew T."/>
            <person name="Ngo R."/>
            <person name="Nguyen L."/>
            <person name="Nguyen N."/>
            <person name="Okwuonu G."/>
            <person name="Ongeri F."/>
            <person name="Pham C."/>
            <person name="Simmons D."/>
            <person name="Wilczek-Boney K."/>
            <person name="Hale W."/>
            <person name="Jakkamsetti A."/>
            <person name="Pham P."/>
            <person name="Ruth R."/>
            <person name="San Lucas F."/>
            <person name="Warren J."/>
            <person name="Zhang J."/>
            <person name="Zhao Z."/>
            <person name="Zhou C."/>
            <person name="Zhu D."/>
            <person name="Lee S."/>
            <person name="Bess C."/>
            <person name="Blankenburg K."/>
            <person name="Forbes L."/>
            <person name="Fu Q."/>
            <person name="Gubbala S."/>
            <person name="Hirani K."/>
            <person name="Jayaseelan J.C."/>
            <person name="Lara F."/>
            <person name="Munidasa M."/>
            <person name="Palculict T."/>
            <person name="Patil S."/>
            <person name="Pu L.-L."/>
            <person name="Saada N."/>
            <person name="Tang L."/>
            <person name="Weissenberger G."/>
            <person name="Zhu Y."/>
            <person name="Hemphill L."/>
            <person name="Shang Y."/>
            <person name="Youmans B."/>
            <person name="Ayvaz T."/>
            <person name="Ross M."/>
            <person name="Santibanez J."/>
            <person name="Aqrawi P."/>
            <person name="Gross S."/>
            <person name="Joshi V."/>
            <person name="Fowler G."/>
            <person name="Nazareth L."/>
            <person name="Reid J."/>
            <person name="Worley K."/>
            <person name="Petrosino J."/>
            <person name="Highlander S."/>
            <person name="Gibbs R."/>
        </authorList>
    </citation>
    <scope>NUCLEOTIDE SEQUENCE [LARGE SCALE GENOMIC DNA]</scope>
    <source>
        <strain evidence="7 8">DSM 10105</strain>
    </source>
</reference>
<dbReference type="EMBL" id="AEON01000002">
    <property type="protein sequence ID" value="EFT82645.1"/>
    <property type="molecule type" value="Genomic_DNA"/>
</dbReference>
<evidence type="ECO:0000313" key="7">
    <source>
        <dbReference type="EMBL" id="EFT82645.1"/>
    </source>
</evidence>
<dbReference type="GO" id="GO:0042301">
    <property type="term" value="F:phosphate ion binding"/>
    <property type="evidence" value="ECO:0007669"/>
    <property type="project" value="InterPro"/>
</dbReference>
<dbReference type="Gene3D" id="3.40.190.10">
    <property type="entry name" value="Periplasmic binding protein-like II"/>
    <property type="match status" value="2"/>
</dbReference>
<keyword evidence="2 4" id="KW-0813">Transport</keyword>